<evidence type="ECO:0000313" key="9">
    <source>
        <dbReference type="Proteomes" id="UP000196027"/>
    </source>
</evidence>
<dbReference type="SUPFAM" id="SSF55205">
    <property type="entry name" value="EPT/RTPC-like"/>
    <property type="match status" value="1"/>
</dbReference>
<evidence type="ECO:0000256" key="4">
    <source>
        <dbReference type="ARBA" id="ARBA00024481"/>
    </source>
</evidence>
<evidence type="ECO:0000259" key="7">
    <source>
        <dbReference type="Pfam" id="PF05189"/>
    </source>
</evidence>
<evidence type="ECO:0000256" key="2">
    <source>
        <dbReference type="ARBA" id="ARBA00022598"/>
    </source>
</evidence>
<dbReference type="EMBL" id="CP021425">
    <property type="protein sequence ID" value="ARU57938.1"/>
    <property type="molecule type" value="Genomic_DNA"/>
</dbReference>
<dbReference type="NCBIfam" id="NF003246">
    <property type="entry name" value="PRK04204.1-2"/>
    <property type="match status" value="1"/>
</dbReference>
<feature type="domain" description="RNA 3'-terminal phosphate cyclase" evidence="6">
    <location>
        <begin position="9"/>
        <end position="322"/>
    </location>
</feature>
<dbReference type="Pfam" id="PF01137">
    <property type="entry name" value="RTC"/>
    <property type="match status" value="1"/>
</dbReference>
<dbReference type="InterPro" id="IPR023797">
    <property type="entry name" value="RNA3'_phos_cyclase_dom"/>
</dbReference>
<dbReference type="Pfam" id="PF05189">
    <property type="entry name" value="RTC_insert"/>
    <property type="match status" value="1"/>
</dbReference>
<organism evidence="8 9">
    <name type="scientific">Oleiphilus messinensis</name>
    <dbReference type="NCBI Taxonomy" id="141451"/>
    <lineage>
        <taxon>Bacteria</taxon>
        <taxon>Pseudomonadati</taxon>
        <taxon>Pseudomonadota</taxon>
        <taxon>Gammaproteobacteria</taxon>
        <taxon>Oceanospirillales</taxon>
        <taxon>Oleiphilaceae</taxon>
        <taxon>Oleiphilus</taxon>
    </lineage>
</organism>
<dbReference type="Gene3D" id="3.65.10.20">
    <property type="entry name" value="RNA 3'-terminal phosphate cyclase domain"/>
    <property type="match status" value="1"/>
</dbReference>
<dbReference type="GO" id="GO:0000166">
    <property type="term" value="F:nucleotide binding"/>
    <property type="evidence" value="ECO:0007669"/>
    <property type="project" value="UniProtKB-KW"/>
</dbReference>
<sequence>MFEIDGRVGEGGGQILRTALTLSMLLKCGVQIRNIRAGRPKPGLMRQHLACVLAAQEVCGAEVCGAQLGSQALEFYPGAVKGGQFCFDIGSAGSTTLLFQTILLPLLSASEPSQVVLKGGTHNPMAPSLTFIEKSFLPLLRAMGAELSIDVARWGYMPAGGGEWRVDITPKPLRPIERTERGPVIESQVIAYLSGLKRNIAERELAEYEKLTPISPSKWGVLHPEANCSGNLLTHELSFSHGGYCFAELGEVRLRAETVAQRLHQQVQAFMAENIVLDAHLTDQMMLPMWFAGGGRFAVGDLTEHAATNRLLIERLTGCQFQLEQREGRNLLSLTNCD</sequence>
<feature type="domain" description="RNA 3'-terminal phosphate cyclase insert" evidence="7">
    <location>
        <begin position="179"/>
        <end position="270"/>
    </location>
</feature>
<evidence type="ECO:0000256" key="1">
    <source>
        <dbReference type="ARBA" id="ARBA00009206"/>
    </source>
</evidence>
<keyword evidence="2" id="KW-0436">Ligase</keyword>
<evidence type="ECO:0000256" key="3">
    <source>
        <dbReference type="ARBA" id="ARBA00022741"/>
    </source>
</evidence>
<dbReference type="EC" id="6.5.1.4" evidence="5"/>
<dbReference type="GO" id="GO:0003963">
    <property type="term" value="F:RNA-3'-phosphate cyclase activity"/>
    <property type="evidence" value="ECO:0007669"/>
    <property type="project" value="UniProtKB-UniRule"/>
</dbReference>
<reference evidence="8 9" key="1">
    <citation type="submission" date="2017-05" db="EMBL/GenBank/DDBJ databases">
        <title>Genomic insights into alkan degradation activity of Oleiphilus messinensis.</title>
        <authorList>
            <person name="Kozyavkin S.A."/>
            <person name="Slesarev A.I."/>
            <person name="Golyshin P.N."/>
            <person name="Korzhenkov A."/>
            <person name="Golyshina O.N."/>
            <person name="Toshchakov S.V."/>
        </authorList>
    </citation>
    <scope>NUCLEOTIDE SEQUENCE [LARGE SCALE GENOMIC DNA]</scope>
    <source>
        <strain evidence="8 9">ME102</strain>
    </source>
</reference>
<accession>A0A1Y0IBP1</accession>
<dbReference type="InterPro" id="IPR037136">
    <property type="entry name" value="RNA3'_phos_cyclase_dom_sf"/>
</dbReference>
<dbReference type="Proteomes" id="UP000196027">
    <property type="component" value="Chromosome"/>
</dbReference>
<protein>
    <recommendedName>
        <fullName evidence="5">RNA 3'-terminal phosphate cyclase</fullName>
        <ecNumber evidence="5">6.5.1.4</ecNumber>
    </recommendedName>
</protein>
<keyword evidence="3" id="KW-0547">Nucleotide-binding</keyword>
<dbReference type="InterPro" id="IPR000228">
    <property type="entry name" value="RNA3'_term_phos_cyc"/>
</dbReference>
<dbReference type="PIRSF" id="PIRSF005378">
    <property type="entry name" value="RNA3'_term_phos_cycl_euk"/>
    <property type="match status" value="1"/>
</dbReference>
<dbReference type="SUPFAM" id="SSF52913">
    <property type="entry name" value="RNA 3'-terminal phosphate cyclase, RPTC, insert domain"/>
    <property type="match status" value="1"/>
</dbReference>
<keyword evidence="9" id="KW-1185">Reference proteome</keyword>
<dbReference type="PANTHER" id="PTHR11096">
    <property type="entry name" value="RNA 3' TERMINAL PHOSPHATE CYCLASE"/>
    <property type="match status" value="1"/>
</dbReference>
<dbReference type="InterPro" id="IPR017770">
    <property type="entry name" value="RNA3'_term_phos_cyc_type_1"/>
</dbReference>
<dbReference type="InterPro" id="IPR036553">
    <property type="entry name" value="RPTC_insert"/>
</dbReference>
<dbReference type="KEGG" id="ome:OLMES_3918"/>
<dbReference type="AlphaFoldDB" id="A0A1Y0IBP1"/>
<dbReference type="NCBIfam" id="TIGR03399">
    <property type="entry name" value="RNA_3prim_cycl"/>
    <property type="match status" value="1"/>
</dbReference>
<evidence type="ECO:0000313" key="8">
    <source>
        <dbReference type="EMBL" id="ARU57938.1"/>
    </source>
</evidence>
<dbReference type="InterPro" id="IPR013791">
    <property type="entry name" value="RNA3'-term_phos_cycl_insert"/>
</dbReference>
<dbReference type="PANTHER" id="PTHR11096:SF0">
    <property type="entry name" value="RNA 3'-TERMINAL PHOSPHATE CYCLASE"/>
    <property type="match status" value="1"/>
</dbReference>
<comment type="similarity">
    <text evidence="1">Belongs to the RNA 3'-terminal cyclase family. Type 1 subfamily.</text>
</comment>
<dbReference type="InterPro" id="IPR013792">
    <property type="entry name" value="RNA3'P_cycl/enolpyr_Trfase_a/b"/>
</dbReference>
<name>A0A1Y0IBP1_9GAMM</name>
<dbReference type="Gene3D" id="3.30.360.20">
    <property type="entry name" value="RNA 3'-terminal phosphate cyclase, insert domain"/>
    <property type="match status" value="1"/>
</dbReference>
<proteinExistence type="inferred from homology"/>
<comment type="catalytic activity">
    <reaction evidence="4">
        <text>a 3'-end 3'-phospho-ribonucleotide-RNA + ATP = a 3'-end 2',3'-cyclophospho-ribonucleotide-RNA + AMP + diphosphate</text>
        <dbReference type="Rhea" id="RHEA:23976"/>
        <dbReference type="Rhea" id="RHEA-COMP:10463"/>
        <dbReference type="Rhea" id="RHEA-COMP:10464"/>
        <dbReference type="ChEBI" id="CHEBI:30616"/>
        <dbReference type="ChEBI" id="CHEBI:33019"/>
        <dbReference type="ChEBI" id="CHEBI:83062"/>
        <dbReference type="ChEBI" id="CHEBI:83064"/>
        <dbReference type="ChEBI" id="CHEBI:456215"/>
        <dbReference type="EC" id="6.5.1.4"/>
    </reaction>
</comment>
<gene>
    <name evidence="8" type="ORF">OLMES_3918</name>
</gene>
<dbReference type="GO" id="GO:0006396">
    <property type="term" value="P:RNA processing"/>
    <property type="evidence" value="ECO:0007669"/>
    <property type="project" value="UniProtKB-UniRule"/>
</dbReference>
<evidence type="ECO:0000256" key="5">
    <source>
        <dbReference type="NCBIfam" id="TIGR03399"/>
    </source>
</evidence>
<evidence type="ECO:0000259" key="6">
    <source>
        <dbReference type="Pfam" id="PF01137"/>
    </source>
</evidence>